<dbReference type="PANTHER" id="PTHR11795">
    <property type="entry name" value="BRANCHED-CHAIN AMINO ACID TRANSPORT SYSTEM PERMEASE PROTEIN LIVH"/>
    <property type="match status" value="1"/>
</dbReference>
<proteinExistence type="inferred from homology"/>
<dbReference type="GO" id="GO:0022857">
    <property type="term" value="F:transmembrane transporter activity"/>
    <property type="evidence" value="ECO:0007669"/>
    <property type="project" value="InterPro"/>
</dbReference>
<feature type="transmembrane region" description="Helical" evidence="9">
    <location>
        <begin position="92"/>
        <end position="114"/>
    </location>
</feature>
<keyword evidence="7 9" id="KW-0472">Membrane</keyword>
<feature type="transmembrane region" description="Helical" evidence="9">
    <location>
        <begin position="185"/>
        <end position="211"/>
    </location>
</feature>
<comment type="similarity">
    <text evidence="8">Belongs to the binding-protein-dependent transport system permease family. LivHM subfamily.</text>
</comment>
<feature type="transmembrane region" description="Helical" evidence="9">
    <location>
        <begin position="265"/>
        <end position="283"/>
    </location>
</feature>
<keyword evidence="2" id="KW-0813">Transport</keyword>
<evidence type="ECO:0000256" key="1">
    <source>
        <dbReference type="ARBA" id="ARBA00004429"/>
    </source>
</evidence>
<evidence type="ECO:0000313" key="11">
    <source>
        <dbReference type="Proteomes" id="UP000199339"/>
    </source>
</evidence>
<dbReference type="OrthoDB" id="9807115at2"/>
<evidence type="ECO:0000256" key="4">
    <source>
        <dbReference type="ARBA" id="ARBA00022692"/>
    </source>
</evidence>
<evidence type="ECO:0000256" key="7">
    <source>
        <dbReference type="ARBA" id="ARBA00023136"/>
    </source>
</evidence>
<keyword evidence="6 9" id="KW-1133">Transmembrane helix</keyword>
<evidence type="ECO:0000256" key="6">
    <source>
        <dbReference type="ARBA" id="ARBA00022989"/>
    </source>
</evidence>
<dbReference type="InterPro" id="IPR052157">
    <property type="entry name" value="BCAA_transport_permease"/>
</dbReference>
<feature type="transmembrane region" description="Helical" evidence="9">
    <location>
        <begin position="61"/>
        <end position="80"/>
    </location>
</feature>
<gene>
    <name evidence="10" type="ORF">SAMN04487961_2935</name>
</gene>
<dbReference type="CDD" id="cd06582">
    <property type="entry name" value="TM_PBP1_LivH_like"/>
    <property type="match status" value="1"/>
</dbReference>
<dbReference type="AlphaFoldDB" id="A0A1I4YGU5"/>
<evidence type="ECO:0000256" key="2">
    <source>
        <dbReference type="ARBA" id="ARBA00022448"/>
    </source>
</evidence>
<evidence type="ECO:0000256" key="3">
    <source>
        <dbReference type="ARBA" id="ARBA00022475"/>
    </source>
</evidence>
<protein>
    <submittedName>
        <fullName evidence="10">Amino acid/amide ABC transporter membrane protein 1, HAAT family</fullName>
    </submittedName>
</protein>
<dbReference type="Pfam" id="PF02653">
    <property type="entry name" value="BPD_transp_2"/>
    <property type="match status" value="1"/>
</dbReference>
<dbReference type="GO" id="GO:0005886">
    <property type="term" value="C:plasma membrane"/>
    <property type="evidence" value="ECO:0007669"/>
    <property type="project" value="UniProtKB-SubCell"/>
</dbReference>
<name>A0A1I4YGU5_9GAMM</name>
<evidence type="ECO:0000313" key="10">
    <source>
        <dbReference type="EMBL" id="SFN36819.1"/>
    </source>
</evidence>
<dbReference type="InterPro" id="IPR001851">
    <property type="entry name" value="ABC_transp_permease"/>
</dbReference>
<dbReference type="GO" id="GO:0006865">
    <property type="term" value="P:amino acid transport"/>
    <property type="evidence" value="ECO:0007669"/>
    <property type="project" value="UniProtKB-KW"/>
</dbReference>
<feature type="transmembrane region" description="Helical" evidence="9">
    <location>
        <begin position="6"/>
        <end position="28"/>
    </location>
</feature>
<evidence type="ECO:0000256" key="5">
    <source>
        <dbReference type="ARBA" id="ARBA00022970"/>
    </source>
</evidence>
<feature type="transmembrane region" description="Helical" evidence="9">
    <location>
        <begin position="142"/>
        <end position="164"/>
    </location>
</feature>
<dbReference type="Proteomes" id="UP000199339">
    <property type="component" value="Unassembled WGS sequence"/>
</dbReference>
<comment type="subcellular location">
    <subcellularLocation>
        <location evidence="1">Cell inner membrane</location>
        <topology evidence="1">Multi-pass membrane protein</topology>
    </subcellularLocation>
</comment>
<reference evidence="11" key="1">
    <citation type="submission" date="2016-10" db="EMBL/GenBank/DDBJ databases">
        <authorList>
            <person name="Varghese N."/>
            <person name="Submissions S."/>
        </authorList>
    </citation>
    <scope>NUCLEOTIDE SEQUENCE [LARGE SCALE GENOMIC DNA]</scope>
    <source>
        <strain evidence="11">CGMCC 1.6775</strain>
    </source>
</reference>
<dbReference type="PANTHER" id="PTHR11795:SF450">
    <property type="entry name" value="ABC TRANSPORTER PERMEASE PROTEIN"/>
    <property type="match status" value="1"/>
</dbReference>
<dbReference type="EMBL" id="FOUR01000007">
    <property type="protein sequence ID" value="SFN36819.1"/>
    <property type="molecule type" value="Genomic_DNA"/>
</dbReference>
<keyword evidence="4 9" id="KW-0812">Transmembrane</keyword>
<sequence length="291" mass="30514">MFAEFLQYLFTGITIGATYALIALGFTLIYNASHVINFAQGEFLMIGGMATVSLTAMGVPMVLAIILAVLLAGVLGILLQRFAIAPAKQADVVTLIIITIGASIFIRGLAQLVWGKEYHVMQNFSSDEPIRIFGAVLNSQSLWVLGIGAILVVGLVLFFTRTLIGKAILATSMNKEAARLVGIRTQLVLMLAFLVSAVLGSVAGVVVAPITFTSYDIGIMLGLKGFVAAAIGGLGSGMGAVVGGLLLGIVEAMAAGYISSDYKDAVAFSMILIVLFFMPRGLFGAKVVERV</sequence>
<accession>A0A1I4YGU5</accession>
<organism evidence="10 11">
    <name type="scientific">Marinobacter pelagius</name>
    <dbReference type="NCBI Taxonomy" id="379482"/>
    <lineage>
        <taxon>Bacteria</taxon>
        <taxon>Pseudomonadati</taxon>
        <taxon>Pseudomonadota</taxon>
        <taxon>Gammaproteobacteria</taxon>
        <taxon>Pseudomonadales</taxon>
        <taxon>Marinobacteraceae</taxon>
        <taxon>Marinobacter</taxon>
    </lineage>
</organism>
<keyword evidence="11" id="KW-1185">Reference proteome</keyword>
<evidence type="ECO:0000256" key="9">
    <source>
        <dbReference type="SAM" id="Phobius"/>
    </source>
</evidence>
<evidence type="ECO:0000256" key="8">
    <source>
        <dbReference type="ARBA" id="ARBA00037998"/>
    </source>
</evidence>
<keyword evidence="5" id="KW-0029">Amino-acid transport</keyword>
<dbReference type="RefSeq" id="WP_092005223.1">
    <property type="nucleotide sequence ID" value="NZ_FOUR01000007.1"/>
</dbReference>
<keyword evidence="3" id="KW-1003">Cell membrane</keyword>